<organism evidence="1">
    <name type="scientific">marine sediment metagenome</name>
    <dbReference type="NCBI Taxonomy" id="412755"/>
    <lineage>
        <taxon>unclassified sequences</taxon>
        <taxon>metagenomes</taxon>
        <taxon>ecological metagenomes</taxon>
    </lineage>
</organism>
<comment type="caution">
    <text evidence="1">The sequence shown here is derived from an EMBL/GenBank/DDBJ whole genome shotgun (WGS) entry which is preliminary data.</text>
</comment>
<evidence type="ECO:0000313" key="1">
    <source>
        <dbReference type="EMBL" id="KKK68451.1"/>
    </source>
</evidence>
<reference evidence="1" key="1">
    <citation type="journal article" date="2015" name="Nature">
        <title>Complex archaea that bridge the gap between prokaryotes and eukaryotes.</title>
        <authorList>
            <person name="Spang A."/>
            <person name="Saw J.H."/>
            <person name="Jorgensen S.L."/>
            <person name="Zaremba-Niedzwiedzka K."/>
            <person name="Martijn J."/>
            <person name="Lind A.E."/>
            <person name="van Eijk R."/>
            <person name="Schleper C."/>
            <person name="Guy L."/>
            <person name="Ettema T.J."/>
        </authorList>
    </citation>
    <scope>NUCLEOTIDE SEQUENCE</scope>
</reference>
<accession>A0A0F9A888</accession>
<name>A0A0F9A888_9ZZZZ</name>
<gene>
    <name evidence="1" type="ORF">LCGC14_2943920</name>
</gene>
<proteinExistence type="predicted"/>
<sequence>TSLLEPILNHRNESFNLDTLFTEADDFSELFVEGGGEGGFVEEVRYNVMNMMVDGGEDGGRIRQLSFVAEQTIDVLLGTGEATYVSYTDDDGSVVWVNMYYGSARMTFRGTDLTQETVGGVLTVSGTGVALDDVEVTESSVYSSLNFYVSGGDGVTEVKRITGADPLGFLNASGVNLSGVGIEMTGDGYIGSIQLHNIIDGADILMSGAGPAGGVSVLVGSIGEGTDIHLGSGVLYLSASEWIGGSLNTPWVSSLLINGGYQDGVIVAGNFGANVTLTDGDLWGSSLQYAYVAGSVTGGQWNLSGNAGTIYVVGNVTDNTMGFGGDVTYLYVLGDMTDSTVEVGGAAAMIYVAGDMVGAAVNVSGDMTYLYVLGDM</sequence>
<protein>
    <submittedName>
        <fullName evidence="1">Uncharacterized protein</fullName>
    </submittedName>
</protein>
<dbReference type="EMBL" id="LAZR01059129">
    <property type="protein sequence ID" value="KKK68451.1"/>
    <property type="molecule type" value="Genomic_DNA"/>
</dbReference>
<dbReference type="AlphaFoldDB" id="A0A0F9A888"/>
<feature type="non-terminal residue" evidence="1">
    <location>
        <position position="376"/>
    </location>
</feature>
<feature type="non-terminal residue" evidence="1">
    <location>
        <position position="1"/>
    </location>
</feature>